<keyword evidence="6" id="KW-0436">Ligase</keyword>
<evidence type="ECO:0000256" key="3">
    <source>
        <dbReference type="ARBA" id="ARBA00022833"/>
    </source>
</evidence>
<dbReference type="Pfam" id="PF13639">
    <property type="entry name" value="zf-RING_2"/>
    <property type="match status" value="1"/>
</dbReference>
<feature type="non-terminal residue" evidence="6">
    <location>
        <position position="272"/>
    </location>
</feature>
<accession>A0A7K7PT12</accession>
<dbReference type="InterPro" id="IPR013083">
    <property type="entry name" value="Znf_RING/FYVE/PHD"/>
</dbReference>
<keyword evidence="1" id="KW-0479">Metal-binding</keyword>
<dbReference type="InterPro" id="IPR001841">
    <property type="entry name" value="Znf_RING"/>
</dbReference>
<dbReference type="PANTHER" id="PTHR17550">
    <property type="entry name" value="E3 UBIQUITIN-PROTEIN LIGASE TTC3"/>
    <property type="match status" value="1"/>
</dbReference>
<dbReference type="AlphaFoldDB" id="A0A7K7PT12"/>
<dbReference type="PANTHER" id="PTHR17550:SF4">
    <property type="entry name" value="E3 UBIQUITIN-PROTEIN LIGASE TTC3"/>
    <property type="match status" value="1"/>
</dbReference>
<feature type="non-terminal residue" evidence="6">
    <location>
        <position position="1"/>
    </location>
</feature>
<keyword evidence="2 4" id="KW-0863">Zinc-finger</keyword>
<reference evidence="6 7" key="1">
    <citation type="submission" date="2019-09" db="EMBL/GenBank/DDBJ databases">
        <title>Bird 10,000 Genomes (B10K) Project - Family phase.</title>
        <authorList>
            <person name="Zhang G."/>
        </authorList>
    </citation>
    <scope>NUCLEOTIDE SEQUENCE [LARGE SCALE GENOMIC DNA]</scope>
    <source>
        <strain evidence="6">OUT-0054</strain>
        <tissue evidence="6">Blood</tissue>
    </source>
</reference>
<evidence type="ECO:0000256" key="1">
    <source>
        <dbReference type="ARBA" id="ARBA00022723"/>
    </source>
</evidence>
<name>A0A7K7PT12_ACRAR</name>
<dbReference type="Gene3D" id="3.30.40.10">
    <property type="entry name" value="Zinc/RING finger domain, C3HC4 (zinc finger)"/>
    <property type="match status" value="1"/>
</dbReference>
<evidence type="ECO:0000259" key="5">
    <source>
        <dbReference type="PROSITE" id="PS50089"/>
    </source>
</evidence>
<dbReference type="Proteomes" id="UP000549775">
    <property type="component" value="Unassembled WGS sequence"/>
</dbReference>
<evidence type="ECO:0000256" key="4">
    <source>
        <dbReference type="PROSITE-ProRule" id="PRU00175"/>
    </source>
</evidence>
<evidence type="ECO:0000313" key="7">
    <source>
        <dbReference type="Proteomes" id="UP000549775"/>
    </source>
</evidence>
<comment type="caution">
    <text evidence="6">The sequence shown here is derived from an EMBL/GenBank/DDBJ whole genome shotgun (WGS) entry which is preliminary data.</text>
</comment>
<protein>
    <submittedName>
        <fullName evidence="6">DZIP3 ligase</fullName>
    </submittedName>
</protein>
<dbReference type="GO" id="GO:0008270">
    <property type="term" value="F:zinc ion binding"/>
    <property type="evidence" value="ECO:0007669"/>
    <property type="project" value="UniProtKB-KW"/>
</dbReference>
<proteinExistence type="predicted"/>
<gene>
    <name evidence="6" type="primary">Dzip3</name>
    <name evidence="6" type="ORF">ACRARU_R14721</name>
</gene>
<dbReference type="GO" id="GO:0016874">
    <property type="term" value="F:ligase activity"/>
    <property type="evidence" value="ECO:0007669"/>
    <property type="project" value="UniProtKB-KW"/>
</dbReference>
<dbReference type="SUPFAM" id="SSF57850">
    <property type="entry name" value="RING/U-box"/>
    <property type="match status" value="1"/>
</dbReference>
<feature type="domain" description="RING-type" evidence="5">
    <location>
        <begin position="201"/>
        <end position="241"/>
    </location>
</feature>
<keyword evidence="3" id="KW-0862">Zinc</keyword>
<evidence type="ECO:0000313" key="6">
    <source>
        <dbReference type="EMBL" id="NWZ70764.1"/>
    </source>
</evidence>
<sequence>KSRCKLQEIRQHFTRSPGISILLWLYHCWCAGADVDIFLDSYEAKQLGSLSCDVAIDRKIGRRPGTLSLWMRLVSSVREAYTADELLMYRARWNSSLEGVQYLTELTMADILFGKTQNNQYLHNPDEAYCTWDIWQEFTMSAPPPYAKALASITWKRDLKVTKLQAYVWDFELALSSPPQDSFSYVEIQPKEYAASSDDPCTICHEELDRNSCELECGHEFHRECIRTWLQEHSSTCPICRDYAVLPGDVPERPAWNNSKHYKAKLRKRSVF</sequence>
<evidence type="ECO:0000256" key="2">
    <source>
        <dbReference type="ARBA" id="ARBA00022771"/>
    </source>
</evidence>
<keyword evidence="7" id="KW-1185">Reference proteome</keyword>
<dbReference type="SMART" id="SM00184">
    <property type="entry name" value="RING"/>
    <property type="match status" value="1"/>
</dbReference>
<dbReference type="EMBL" id="VZST01002404">
    <property type="protein sequence ID" value="NWZ70764.1"/>
    <property type="molecule type" value="Genomic_DNA"/>
</dbReference>
<dbReference type="PROSITE" id="PS50089">
    <property type="entry name" value="ZF_RING_2"/>
    <property type="match status" value="1"/>
</dbReference>
<dbReference type="OrthoDB" id="9906618at2759"/>
<organism evidence="6 7">
    <name type="scientific">Acrocephalus arundinaceus</name>
    <name type="common">Great reed-warbler</name>
    <dbReference type="NCBI Taxonomy" id="39621"/>
    <lineage>
        <taxon>Eukaryota</taxon>
        <taxon>Metazoa</taxon>
        <taxon>Chordata</taxon>
        <taxon>Craniata</taxon>
        <taxon>Vertebrata</taxon>
        <taxon>Euteleostomi</taxon>
        <taxon>Archelosauria</taxon>
        <taxon>Archosauria</taxon>
        <taxon>Dinosauria</taxon>
        <taxon>Saurischia</taxon>
        <taxon>Theropoda</taxon>
        <taxon>Coelurosauria</taxon>
        <taxon>Aves</taxon>
        <taxon>Neognathae</taxon>
        <taxon>Neoaves</taxon>
        <taxon>Telluraves</taxon>
        <taxon>Australaves</taxon>
        <taxon>Passeriformes</taxon>
        <taxon>Sylvioidea</taxon>
        <taxon>Sylviidae</taxon>
        <taxon>Acrocephalinae</taxon>
        <taxon>Acrocephalus</taxon>
    </lineage>
</organism>